<protein>
    <submittedName>
        <fullName evidence="8">Vacuolar ATPase assembly integral membrane protein vma21</fullName>
    </submittedName>
</protein>
<dbReference type="Pfam" id="PF09446">
    <property type="entry name" value="VMA21"/>
    <property type="match status" value="1"/>
</dbReference>
<accession>A0AAV9XH94</accession>
<dbReference type="Proteomes" id="UP001365542">
    <property type="component" value="Unassembled WGS sequence"/>
</dbReference>
<sequence length="114" mass="12353">MATRRNVSKEEKKTEDASASLPAVLPRAMQAEKMKNNPGPAIPNDVLFKLFGFTLAMLIGPIGCYYLSTNYIFPGSTVLGASIAAVMANVVLFAFVIVAMREPDDDSPDSRKNK</sequence>
<evidence type="ECO:0000256" key="1">
    <source>
        <dbReference type="ARBA" id="ARBA00022692"/>
    </source>
</evidence>
<dbReference type="EMBL" id="JAVHJO010000004">
    <property type="protein sequence ID" value="KAK6541140.1"/>
    <property type="molecule type" value="Genomic_DNA"/>
</dbReference>
<comment type="similarity">
    <text evidence="6">Belongs to the VMA21 family.</text>
</comment>
<keyword evidence="1 6" id="KW-0812">Transmembrane</keyword>
<dbReference type="AlphaFoldDB" id="A0AAV9XH94"/>
<evidence type="ECO:0000313" key="8">
    <source>
        <dbReference type="EMBL" id="KAK6541140.1"/>
    </source>
</evidence>
<organism evidence="8 9">
    <name type="scientific">Orbilia ellipsospora</name>
    <dbReference type="NCBI Taxonomy" id="2528407"/>
    <lineage>
        <taxon>Eukaryota</taxon>
        <taxon>Fungi</taxon>
        <taxon>Dikarya</taxon>
        <taxon>Ascomycota</taxon>
        <taxon>Pezizomycotina</taxon>
        <taxon>Orbiliomycetes</taxon>
        <taxon>Orbiliales</taxon>
        <taxon>Orbiliaceae</taxon>
        <taxon>Orbilia</taxon>
    </lineage>
</organism>
<dbReference type="PANTHER" id="PTHR31792:SF3">
    <property type="entry name" value="VACUOLAR ATPASE ASSEMBLY INTEGRAL MEMBRANE PROTEIN VMA21"/>
    <property type="match status" value="1"/>
</dbReference>
<evidence type="ECO:0000256" key="6">
    <source>
        <dbReference type="HAMAP-Rule" id="MF_03058"/>
    </source>
</evidence>
<reference evidence="8 9" key="1">
    <citation type="submission" date="2019-10" db="EMBL/GenBank/DDBJ databases">
        <authorList>
            <person name="Palmer J.M."/>
        </authorList>
    </citation>
    <scope>NUCLEOTIDE SEQUENCE [LARGE SCALE GENOMIC DNA]</scope>
    <source>
        <strain evidence="8 9">TWF694</strain>
    </source>
</reference>
<keyword evidence="9" id="KW-1185">Reference proteome</keyword>
<feature type="transmembrane region" description="Helical" evidence="6">
    <location>
        <begin position="79"/>
        <end position="100"/>
    </location>
</feature>
<evidence type="ECO:0000256" key="4">
    <source>
        <dbReference type="ARBA" id="ARBA00023136"/>
    </source>
</evidence>
<dbReference type="InterPro" id="IPR019013">
    <property type="entry name" value="Vma21"/>
</dbReference>
<proteinExistence type="inferred from homology"/>
<dbReference type="PANTHER" id="PTHR31792">
    <property type="entry name" value="VACUOLAR ATPASE ASSEMBLY INTEGRAL MEMBRANE PROTEIN VMA21"/>
    <property type="match status" value="1"/>
</dbReference>
<evidence type="ECO:0000256" key="5">
    <source>
        <dbReference type="ARBA" id="ARBA00023329"/>
    </source>
</evidence>
<feature type="transmembrane region" description="Helical" evidence="6">
    <location>
        <begin position="46"/>
        <end position="67"/>
    </location>
</feature>
<dbReference type="GO" id="GO:0012507">
    <property type="term" value="C:ER to Golgi transport vesicle membrane"/>
    <property type="evidence" value="ECO:0007669"/>
    <property type="project" value="UniProtKB-SubCell"/>
</dbReference>
<evidence type="ECO:0000256" key="2">
    <source>
        <dbReference type="ARBA" id="ARBA00022824"/>
    </source>
</evidence>
<gene>
    <name evidence="8" type="primary">VMA21</name>
    <name evidence="8" type="ORF">TWF694_008512</name>
</gene>
<dbReference type="GO" id="GO:0005789">
    <property type="term" value="C:endoplasmic reticulum membrane"/>
    <property type="evidence" value="ECO:0007669"/>
    <property type="project" value="UniProtKB-SubCell"/>
</dbReference>
<comment type="caution">
    <text evidence="6">Lacks conserved residue(s) required for the propagation of feature annotation.</text>
</comment>
<keyword evidence="5 6" id="KW-0968">Cytoplasmic vesicle</keyword>
<evidence type="ECO:0000313" key="9">
    <source>
        <dbReference type="Proteomes" id="UP001365542"/>
    </source>
</evidence>
<feature type="compositionally biased region" description="Basic and acidic residues" evidence="7">
    <location>
        <begin position="7"/>
        <end position="16"/>
    </location>
</feature>
<dbReference type="GO" id="GO:0033116">
    <property type="term" value="C:endoplasmic reticulum-Golgi intermediate compartment membrane"/>
    <property type="evidence" value="ECO:0007669"/>
    <property type="project" value="UniProtKB-SubCell"/>
</dbReference>
<feature type="region of interest" description="Disordered" evidence="7">
    <location>
        <begin position="1"/>
        <end position="20"/>
    </location>
</feature>
<comment type="caution">
    <text evidence="8">The sequence shown here is derived from an EMBL/GenBank/DDBJ whole genome shotgun (WGS) entry which is preliminary data.</text>
</comment>
<keyword evidence="2 6" id="KW-0256">Endoplasmic reticulum</keyword>
<dbReference type="HAMAP" id="MF_03058">
    <property type="entry name" value="VMA21"/>
    <property type="match status" value="1"/>
</dbReference>
<evidence type="ECO:0000256" key="3">
    <source>
        <dbReference type="ARBA" id="ARBA00022989"/>
    </source>
</evidence>
<keyword evidence="4 6" id="KW-0472">Membrane</keyword>
<keyword evidence="3 6" id="KW-1133">Transmembrane helix</keyword>
<evidence type="ECO:0000256" key="7">
    <source>
        <dbReference type="SAM" id="MobiDB-lite"/>
    </source>
</evidence>
<comment type="subcellular location">
    <subcellularLocation>
        <location evidence="6">Endoplasmic reticulum membrane</location>
        <topology evidence="6">Multi-pass membrane protein</topology>
    </subcellularLocation>
    <subcellularLocation>
        <location evidence="6">Endoplasmic reticulum-Golgi intermediate compartment membrane</location>
        <topology evidence="6">Multi-pass membrane protein</topology>
    </subcellularLocation>
    <subcellularLocation>
        <location evidence="6">Cytoplasmic vesicle</location>
        <location evidence="6">COPII-coated vesicle membrane</location>
        <topology evidence="6">Multi-pass membrane protein</topology>
    </subcellularLocation>
</comment>
<name>A0AAV9XH94_9PEZI</name>
<dbReference type="GO" id="GO:0070072">
    <property type="term" value="P:vacuolar proton-transporting V-type ATPase complex assembly"/>
    <property type="evidence" value="ECO:0007669"/>
    <property type="project" value="UniProtKB-UniRule"/>
</dbReference>
<comment type="function">
    <text evidence="6">Required for the assembly of the V0 complex of the vacuolar ATPase (V-ATPase) in the endoplasmic reticulum.</text>
</comment>